<keyword evidence="4" id="KW-1185">Reference proteome</keyword>
<dbReference type="NCBIfam" id="TIGR00369">
    <property type="entry name" value="unchar_dom_1"/>
    <property type="match status" value="1"/>
</dbReference>
<reference evidence="3 4" key="1">
    <citation type="submission" date="2021-03" db="EMBL/GenBank/DDBJ databases">
        <title>Sneathiella sp. CAU 1612 isolated from Kang Won-do.</title>
        <authorList>
            <person name="Kim W."/>
        </authorList>
    </citation>
    <scope>NUCLEOTIDE SEQUENCE [LARGE SCALE GENOMIC DNA]</scope>
    <source>
        <strain evidence="3 4">CAU 1612</strain>
    </source>
</reference>
<protein>
    <submittedName>
        <fullName evidence="3">PaaI family thioesterase</fullName>
    </submittedName>
</protein>
<gene>
    <name evidence="3" type="ORF">J0X12_13540</name>
</gene>
<evidence type="ECO:0000256" key="1">
    <source>
        <dbReference type="ARBA" id="ARBA00022801"/>
    </source>
</evidence>
<dbReference type="EMBL" id="JAFLNC010000004">
    <property type="protein sequence ID" value="MBO0334645.1"/>
    <property type="molecule type" value="Genomic_DNA"/>
</dbReference>
<dbReference type="CDD" id="cd03443">
    <property type="entry name" value="PaaI_thioesterase"/>
    <property type="match status" value="1"/>
</dbReference>
<evidence type="ECO:0000313" key="4">
    <source>
        <dbReference type="Proteomes" id="UP000664761"/>
    </source>
</evidence>
<dbReference type="SUPFAM" id="SSF54637">
    <property type="entry name" value="Thioesterase/thiol ester dehydrase-isomerase"/>
    <property type="match status" value="1"/>
</dbReference>
<keyword evidence="1" id="KW-0378">Hydrolase</keyword>
<evidence type="ECO:0000259" key="2">
    <source>
        <dbReference type="Pfam" id="PF03061"/>
    </source>
</evidence>
<proteinExistence type="predicted"/>
<sequence length="137" mass="14194">MTTTDFTAYLHDRMPFCATLGMKAEKMSPEEVILTLDWSPALCTSAGILHGGAIMALADSAGGAAAFANLPEGASGTSTIESKTNFLGAVREGSVTATAKPLHVGGSTIVIETELRNTDGKLVGKVTQTQTVLRPRA</sequence>
<organism evidence="3 4">
    <name type="scientific">Sneathiella sedimenti</name>
    <dbReference type="NCBI Taxonomy" id="2816034"/>
    <lineage>
        <taxon>Bacteria</taxon>
        <taxon>Pseudomonadati</taxon>
        <taxon>Pseudomonadota</taxon>
        <taxon>Alphaproteobacteria</taxon>
        <taxon>Sneathiellales</taxon>
        <taxon>Sneathiellaceae</taxon>
        <taxon>Sneathiella</taxon>
    </lineage>
</organism>
<evidence type="ECO:0000313" key="3">
    <source>
        <dbReference type="EMBL" id="MBO0334645.1"/>
    </source>
</evidence>
<dbReference type="Gene3D" id="3.10.129.10">
    <property type="entry name" value="Hotdog Thioesterase"/>
    <property type="match status" value="1"/>
</dbReference>
<dbReference type="PANTHER" id="PTHR43240:SF8">
    <property type="entry name" value="PHENYLACETIC ACID DEGRADATION-RELATED PROTEIN"/>
    <property type="match status" value="1"/>
</dbReference>
<feature type="domain" description="Thioesterase" evidence="2">
    <location>
        <begin position="47"/>
        <end position="123"/>
    </location>
</feature>
<accession>A0ABS3F808</accession>
<dbReference type="PANTHER" id="PTHR43240">
    <property type="entry name" value="1,4-DIHYDROXY-2-NAPHTHOYL-COA THIOESTERASE 1"/>
    <property type="match status" value="1"/>
</dbReference>
<dbReference type="Proteomes" id="UP000664761">
    <property type="component" value="Unassembled WGS sequence"/>
</dbReference>
<comment type="caution">
    <text evidence="3">The sequence shown here is derived from an EMBL/GenBank/DDBJ whole genome shotgun (WGS) entry which is preliminary data.</text>
</comment>
<dbReference type="InterPro" id="IPR029069">
    <property type="entry name" value="HotDog_dom_sf"/>
</dbReference>
<name>A0ABS3F808_9PROT</name>
<dbReference type="InterPro" id="IPR003736">
    <property type="entry name" value="PAAI_dom"/>
</dbReference>
<dbReference type="InterPro" id="IPR006683">
    <property type="entry name" value="Thioestr_dom"/>
</dbReference>
<dbReference type="Pfam" id="PF03061">
    <property type="entry name" value="4HBT"/>
    <property type="match status" value="1"/>
</dbReference>
<dbReference type="RefSeq" id="WP_207046647.1">
    <property type="nucleotide sequence ID" value="NZ_JAFLNC010000004.1"/>
</dbReference>